<feature type="repeat" description="PPR" evidence="3">
    <location>
        <begin position="97"/>
        <end position="131"/>
    </location>
</feature>
<dbReference type="PROSITE" id="PS51375">
    <property type="entry name" value="PPR"/>
    <property type="match status" value="3"/>
</dbReference>
<keyword evidence="2" id="KW-0677">Repeat</keyword>
<comment type="similarity">
    <text evidence="1">Belongs to the PPR family. PCMP-H subfamily.</text>
</comment>
<dbReference type="InterPro" id="IPR002885">
    <property type="entry name" value="PPR_rpt"/>
</dbReference>
<dbReference type="Pfam" id="PF01535">
    <property type="entry name" value="PPR"/>
    <property type="match status" value="3"/>
</dbReference>
<proteinExistence type="inferred from homology"/>
<dbReference type="OMA" id="VSIWNAM"/>
<protein>
    <recommendedName>
        <fullName evidence="4">DYW domain-containing protein</fullName>
    </recommendedName>
</protein>
<dbReference type="OrthoDB" id="185373at2759"/>
<feature type="domain" description="DYW" evidence="4">
    <location>
        <begin position="410"/>
        <end position="502"/>
    </location>
</feature>
<dbReference type="Pfam" id="PF20431">
    <property type="entry name" value="E_motif"/>
    <property type="match status" value="1"/>
</dbReference>
<keyword evidence="6" id="KW-1185">Reference proteome</keyword>
<dbReference type="GO" id="GO:0003723">
    <property type="term" value="F:RNA binding"/>
    <property type="evidence" value="ECO:0007669"/>
    <property type="project" value="InterPro"/>
</dbReference>
<dbReference type="GO" id="GO:0009451">
    <property type="term" value="P:RNA modification"/>
    <property type="evidence" value="ECO:0007669"/>
    <property type="project" value="InterPro"/>
</dbReference>
<dbReference type="FunFam" id="1.25.40.10:FF:000242">
    <property type="entry name" value="Pentatricopeptide repeat-containing protein"/>
    <property type="match status" value="1"/>
</dbReference>
<dbReference type="InterPro" id="IPR046848">
    <property type="entry name" value="E_motif"/>
</dbReference>
<gene>
    <name evidence="5" type="ORF">BVRB_006050</name>
</gene>
<evidence type="ECO:0000313" key="6">
    <source>
        <dbReference type="Proteomes" id="UP000035740"/>
    </source>
</evidence>
<dbReference type="Gramene" id="KMS95670">
    <property type="protein sequence ID" value="KMS95670"/>
    <property type="gene ID" value="BVRB_006050"/>
</dbReference>
<feature type="repeat" description="PPR" evidence="3">
    <location>
        <begin position="198"/>
        <end position="232"/>
    </location>
</feature>
<dbReference type="eggNOG" id="KOG4197">
    <property type="taxonomic scope" value="Eukaryota"/>
</dbReference>
<evidence type="ECO:0000256" key="3">
    <source>
        <dbReference type="PROSITE-ProRule" id="PRU00708"/>
    </source>
</evidence>
<dbReference type="InterPro" id="IPR046960">
    <property type="entry name" value="PPR_At4g14850-like_plant"/>
</dbReference>
<evidence type="ECO:0000259" key="4">
    <source>
        <dbReference type="Pfam" id="PF14432"/>
    </source>
</evidence>
<dbReference type="InterPro" id="IPR032867">
    <property type="entry name" value="DYW_dom"/>
</dbReference>
<reference evidence="5 6" key="1">
    <citation type="journal article" date="2014" name="Nature">
        <title>The genome of the recently domesticated crop plant sugar beet (Beta vulgaris).</title>
        <authorList>
            <person name="Dohm J.C."/>
            <person name="Minoche A.E."/>
            <person name="Holtgrawe D."/>
            <person name="Capella-Gutierrez S."/>
            <person name="Zakrzewski F."/>
            <person name="Tafer H."/>
            <person name="Rupp O."/>
            <person name="Sorensen T.R."/>
            <person name="Stracke R."/>
            <person name="Reinhardt R."/>
            <person name="Goesmann A."/>
            <person name="Kraft T."/>
            <person name="Schulz B."/>
            <person name="Stadler P.F."/>
            <person name="Schmidt T."/>
            <person name="Gabaldon T."/>
            <person name="Lehrach H."/>
            <person name="Weisshaar B."/>
            <person name="Himmelbauer H."/>
        </authorList>
    </citation>
    <scope>NUCLEOTIDE SEQUENCE [LARGE SCALE GENOMIC DNA]</scope>
    <source>
        <tissue evidence="5">Taproot</tissue>
    </source>
</reference>
<dbReference type="InterPro" id="IPR011990">
    <property type="entry name" value="TPR-like_helical_dom_sf"/>
</dbReference>
<dbReference type="Gene3D" id="1.25.40.10">
    <property type="entry name" value="Tetratricopeptide repeat domain"/>
    <property type="match status" value="3"/>
</dbReference>
<feature type="repeat" description="PPR" evidence="3">
    <location>
        <begin position="132"/>
        <end position="166"/>
    </location>
</feature>
<sequence>MLKCVLDDCKTSSDLKVVFKTQAKIVKLGFGMDSSIVSRLVQTLINCGNLDLTHCLLEEPSCWNIDLITGNIMISMFMKNGDVDGAKRVFLNMPIRDVVSWNSLIGGFVKNSRFVEALGLFKDMCLVDIEPDVFTFSSVIAGCARLGVFDHALWIYDLLIRKKIALNDVLLSAIIDMFAKCGKIEIAKEIFDGCRSSRVCVWNAMITGLASHGLAVDAISVFYKMEENHIFPDSITFLGILTACSHCGLVNVGQKYFEVMKRQYSIEPELEHYGAMVDLLGRAGHLDEAYATIKAMPMQPDVVIWKTLLSACRTYRNAALGEVVITNISSLDGGDCVLLSNTYCSLNRWTSSANMRESMKRKGIRKDHGKSWIELAGIIHQFKAGSQAHPETEAIEKILNRLSKRAKLEGFVPVTELVLMDVLEEEKEESLKFHSEKLALAFGLLKTSPRTEIRISKNLRTCFDCHSFFKIVSRVLTRVIIVRDRVRFHKFDAGSCSCGDYW</sequence>
<name>A0A0J8DXS0_BETVV</name>
<dbReference type="PANTHER" id="PTHR47926">
    <property type="entry name" value="PENTATRICOPEPTIDE REPEAT-CONTAINING PROTEIN"/>
    <property type="match status" value="1"/>
</dbReference>
<dbReference type="PANTHER" id="PTHR47926:SF360">
    <property type="entry name" value="PENTATRICOPEPTIDE REPEAT-CONTAINING PROTEIN"/>
    <property type="match status" value="1"/>
</dbReference>
<dbReference type="GO" id="GO:0008270">
    <property type="term" value="F:zinc ion binding"/>
    <property type="evidence" value="ECO:0007669"/>
    <property type="project" value="InterPro"/>
</dbReference>
<evidence type="ECO:0000256" key="1">
    <source>
        <dbReference type="ARBA" id="ARBA00006643"/>
    </source>
</evidence>
<evidence type="ECO:0000313" key="5">
    <source>
        <dbReference type="EMBL" id="KMS95670.1"/>
    </source>
</evidence>
<accession>A0A0J8DXS0</accession>
<dbReference type="Proteomes" id="UP000035740">
    <property type="component" value="Unassembled WGS sequence"/>
</dbReference>
<dbReference type="Pfam" id="PF13041">
    <property type="entry name" value="PPR_2"/>
    <property type="match status" value="2"/>
</dbReference>
<evidence type="ECO:0000256" key="2">
    <source>
        <dbReference type="ARBA" id="ARBA00022737"/>
    </source>
</evidence>
<organism evidence="5 6">
    <name type="scientific">Beta vulgaris subsp. vulgaris</name>
    <name type="common">Beet</name>
    <dbReference type="NCBI Taxonomy" id="3555"/>
    <lineage>
        <taxon>Eukaryota</taxon>
        <taxon>Viridiplantae</taxon>
        <taxon>Streptophyta</taxon>
        <taxon>Embryophyta</taxon>
        <taxon>Tracheophyta</taxon>
        <taxon>Spermatophyta</taxon>
        <taxon>Magnoliopsida</taxon>
        <taxon>eudicotyledons</taxon>
        <taxon>Gunneridae</taxon>
        <taxon>Pentapetalae</taxon>
        <taxon>Caryophyllales</taxon>
        <taxon>Chenopodiaceae</taxon>
        <taxon>Betoideae</taxon>
        <taxon>Beta</taxon>
    </lineage>
</organism>
<dbReference type="NCBIfam" id="TIGR00756">
    <property type="entry name" value="PPR"/>
    <property type="match status" value="3"/>
</dbReference>
<dbReference type="EMBL" id="KQ090445">
    <property type="protein sequence ID" value="KMS95670.1"/>
    <property type="molecule type" value="Genomic_DNA"/>
</dbReference>
<dbReference type="Pfam" id="PF14432">
    <property type="entry name" value="DYW_deaminase"/>
    <property type="match status" value="1"/>
</dbReference>
<dbReference type="AlphaFoldDB" id="A0A0J8DXS0"/>